<feature type="transmembrane region" description="Helical" evidence="8">
    <location>
        <begin position="250"/>
        <end position="272"/>
    </location>
</feature>
<keyword evidence="5 8" id="KW-0812">Transmembrane</keyword>
<dbReference type="PANTHER" id="PTHR30294">
    <property type="entry name" value="MEMBRANE COMPONENT OF ABC TRANSPORTER YHHJ-RELATED"/>
    <property type="match status" value="1"/>
</dbReference>
<feature type="transmembrane region" description="Helical" evidence="8">
    <location>
        <begin position="339"/>
        <end position="358"/>
    </location>
</feature>
<dbReference type="InterPro" id="IPR000412">
    <property type="entry name" value="ABC_2_transport"/>
</dbReference>
<protein>
    <recommendedName>
        <fullName evidence="8">Transport permease protein</fullName>
    </recommendedName>
</protein>
<name>A0A9D1IKD7_9BACT</name>
<keyword evidence="3 8" id="KW-0813">Transport</keyword>
<keyword evidence="6 8" id="KW-1133">Transmembrane helix</keyword>
<keyword evidence="7 8" id="KW-0472">Membrane</keyword>
<feature type="transmembrane region" description="Helical" evidence="8">
    <location>
        <begin position="169"/>
        <end position="194"/>
    </location>
</feature>
<feature type="transmembrane region" description="Helical" evidence="8">
    <location>
        <begin position="279"/>
        <end position="303"/>
    </location>
</feature>
<sequence length="365" mass="40599">MKRFFQFVKKEIIQIVRDYRTMMIIVLMPVVLIVLFGFTISTEVNNVNIAIVSPSRQGETLRKLEHRLAANKYITISETHPASPNEADRLMKEGVIDMAIVVDKDLDRIVSGNDPTRTAFLLMADASNPMVSRMAVNYVETIITTEFSTQKTPVSLNIRMLHNPQMLSAYTFVPGILGLIILIICTLITSISIVREKESGTMDLLIVSPIRPFIVILAKLIPYLILSCINLATILILAKYVLDVPMNGSIFAICSISILYVLLSLAFGILISTFAANQIMAILISAVVMLIPVIMLSGLLFPIESLPKALQWLSCIVPARWYIEAMRKLMIEGASVASIMQQILILVGMTISIIVIAIKKFNKKM</sequence>
<dbReference type="PRINTS" id="PR00164">
    <property type="entry name" value="ABC2TRNSPORT"/>
</dbReference>
<evidence type="ECO:0000259" key="9">
    <source>
        <dbReference type="PROSITE" id="PS51012"/>
    </source>
</evidence>
<feature type="transmembrane region" description="Helical" evidence="8">
    <location>
        <begin position="214"/>
        <end position="238"/>
    </location>
</feature>
<evidence type="ECO:0000256" key="8">
    <source>
        <dbReference type="RuleBase" id="RU361157"/>
    </source>
</evidence>
<evidence type="ECO:0000256" key="1">
    <source>
        <dbReference type="ARBA" id="ARBA00004651"/>
    </source>
</evidence>
<dbReference type="PANTHER" id="PTHR30294:SF29">
    <property type="entry name" value="MULTIDRUG ABC TRANSPORTER PERMEASE YBHS-RELATED"/>
    <property type="match status" value="1"/>
</dbReference>
<accession>A0A9D1IKD7</accession>
<evidence type="ECO:0000256" key="5">
    <source>
        <dbReference type="ARBA" id="ARBA00022692"/>
    </source>
</evidence>
<dbReference type="GO" id="GO:0140359">
    <property type="term" value="F:ABC-type transporter activity"/>
    <property type="evidence" value="ECO:0007669"/>
    <property type="project" value="InterPro"/>
</dbReference>
<comment type="caution">
    <text evidence="10">The sequence shown here is derived from an EMBL/GenBank/DDBJ whole genome shotgun (WGS) entry which is preliminary data.</text>
</comment>
<proteinExistence type="inferred from homology"/>
<evidence type="ECO:0000256" key="2">
    <source>
        <dbReference type="ARBA" id="ARBA00007783"/>
    </source>
</evidence>
<evidence type="ECO:0000256" key="6">
    <source>
        <dbReference type="ARBA" id="ARBA00022989"/>
    </source>
</evidence>
<comment type="similarity">
    <text evidence="2 8">Belongs to the ABC-2 integral membrane protein family.</text>
</comment>
<dbReference type="GO" id="GO:0043190">
    <property type="term" value="C:ATP-binding cassette (ABC) transporter complex"/>
    <property type="evidence" value="ECO:0007669"/>
    <property type="project" value="InterPro"/>
</dbReference>
<organism evidence="10 11">
    <name type="scientific">Candidatus Limisoma intestinavium</name>
    <dbReference type="NCBI Taxonomy" id="2840856"/>
    <lineage>
        <taxon>Bacteria</taxon>
        <taxon>Pseudomonadati</taxon>
        <taxon>Bacteroidota</taxon>
        <taxon>Bacteroidia</taxon>
        <taxon>Bacteroidales</taxon>
        <taxon>Candidatus Limisoma</taxon>
    </lineage>
</organism>
<gene>
    <name evidence="10" type="ORF">IAD18_02725</name>
</gene>
<comment type="subcellular location">
    <subcellularLocation>
        <location evidence="1 8">Cell membrane</location>
        <topology evidence="1 8">Multi-pass membrane protein</topology>
    </subcellularLocation>
</comment>
<evidence type="ECO:0000256" key="4">
    <source>
        <dbReference type="ARBA" id="ARBA00022475"/>
    </source>
</evidence>
<dbReference type="AlphaFoldDB" id="A0A9D1IKD7"/>
<dbReference type="InterPro" id="IPR047817">
    <property type="entry name" value="ABC2_TM_bact-type"/>
</dbReference>
<dbReference type="InterPro" id="IPR013525">
    <property type="entry name" value="ABC2_TM"/>
</dbReference>
<dbReference type="Proteomes" id="UP000824076">
    <property type="component" value="Unassembled WGS sequence"/>
</dbReference>
<dbReference type="InterPro" id="IPR051449">
    <property type="entry name" value="ABC-2_transporter_component"/>
</dbReference>
<dbReference type="PROSITE" id="PS51012">
    <property type="entry name" value="ABC_TM2"/>
    <property type="match status" value="1"/>
</dbReference>
<reference evidence="10" key="1">
    <citation type="submission" date="2020-10" db="EMBL/GenBank/DDBJ databases">
        <authorList>
            <person name="Gilroy R."/>
        </authorList>
    </citation>
    <scope>NUCLEOTIDE SEQUENCE</scope>
    <source>
        <strain evidence="10">17073</strain>
    </source>
</reference>
<evidence type="ECO:0000256" key="7">
    <source>
        <dbReference type="ARBA" id="ARBA00023136"/>
    </source>
</evidence>
<feature type="domain" description="ABC transmembrane type-2" evidence="9">
    <location>
        <begin position="120"/>
        <end position="364"/>
    </location>
</feature>
<evidence type="ECO:0000256" key="3">
    <source>
        <dbReference type="ARBA" id="ARBA00022448"/>
    </source>
</evidence>
<keyword evidence="4 8" id="KW-1003">Cell membrane</keyword>
<dbReference type="Pfam" id="PF12698">
    <property type="entry name" value="ABC2_membrane_3"/>
    <property type="match status" value="1"/>
</dbReference>
<evidence type="ECO:0000313" key="10">
    <source>
        <dbReference type="EMBL" id="HIU38565.1"/>
    </source>
</evidence>
<reference evidence="10" key="2">
    <citation type="journal article" date="2021" name="PeerJ">
        <title>Extensive microbial diversity within the chicken gut microbiome revealed by metagenomics and culture.</title>
        <authorList>
            <person name="Gilroy R."/>
            <person name="Ravi A."/>
            <person name="Getino M."/>
            <person name="Pursley I."/>
            <person name="Horton D.L."/>
            <person name="Alikhan N.F."/>
            <person name="Baker D."/>
            <person name="Gharbi K."/>
            <person name="Hall N."/>
            <person name="Watson M."/>
            <person name="Adriaenssens E.M."/>
            <person name="Foster-Nyarko E."/>
            <person name="Jarju S."/>
            <person name="Secka A."/>
            <person name="Antonio M."/>
            <person name="Oren A."/>
            <person name="Chaudhuri R.R."/>
            <person name="La Ragione R."/>
            <person name="Hildebrand F."/>
            <person name="Pallen M.J."/>
        </authorList>
    </citation>
    <scope>NUCLEOTIDE SEQUENCE</scope>
    <source>
        <strain evidence="10">17073</strain>
    </source>
</reference>
<feature type="transmembrane region" description="Helical" evidence="8">
    <location>
        <begin position="21"/>
        <end position="40"/>
    </location>
</feature>
<dbReference type="EMBL" id="DVMS01000075">
    <property type="protein sequence ID" value="HIU38565.1"/>
    <property type="molecule type" value="Genomic_DNA"/>
</dbReference>
<evidence type="ECO:0000313" key="11">
    <source>
        <dbReference type="Proteomes" id="UP000824076"/>
    </source>
</evidence>